<evidence type="ECO:0000256" key="1">
    <source>
        <dbReference type="ARBA" id="ARBA00022737"/>
    </source>
</evidence>
<dbReference type="InterPro" id="IPR051165">
    <property type="entry name" value="Multifunctional_ANK_Repeat"/>
</dbReference>
<proteinExistence type="predicted"/>
<dbReference type="Pfam" id="PF00023">
    <property type="entry name" value="Ank"/>
    <property type="match status" value="2"/>
</dbReference>
<evidence type="ECO:0000256" key="2">
    <source>
        <dbReference type="ARBA" id="ARBA00023043"/>
    </source>
</evidence>
<sequence length="475" mass="52519">MQHTVPRHKQPVNRSNSFYHDLRGLFQLVTDIHLSNPHGNSMRSFRTYCTQPHSTPSEAANPSSYAKPEVMQGATTTAPVSVPVTSRMADDRAPSGDECVEKSSWRYNSTDKQWLLQAADAVFGLPSMSPDIWTEEPEGERRPLILVALAEAIQHEAKLRNEAREQQQEVDDPLLLSKTIIHQKWKKNFDMVRLLLAHGASLDKPSEAGVFPLEYSIKKHSMQATTLLLSASQCYTNDHQWLFPLPHELTPLHLASADNDLSLASLLLNGQPDGLSTINARCRKCSSTAVAFTYLPEAPSGLLPERAVRVQLPLCRNCLVNARDAHGCTSAFYSGSRRMLRLLLDSGTNLDARCRSGDTLLHALVYNAFRNVDPPATSLWDASKKLEEPRYAAPITCNCTECSGIRGSSAAALCRIGLLLERIQLRASNNGDTVLKNSTEVQAFVNRHNKAGWTALHIAAARGYSDVCRVRNDCA</sequence>
<dbReference type="AlphaFoldDB" id="A0A6P6S2R8"/>
<dbReference type="OrthoDB" id="1577640at2759"/>
<keyword evidence="3" id="KW-1185">Reference proteome</keyword>
<accession>A0A6P6S2R8</accession>
<dbReference type="Proteomes" id="UP000515125">
    <property type="component" value="Unplaced"/>
</dbReference>
<protein>
    <submittedName>
        <fullName evidence="4">Uncharacterized protein LOC34622907</fullName>
    </submittedName>
</protein>
<evidence type="ECO:0000313" key="3">
    <source>
        <dbReference type="Proteomes" id="UP000515125"/>
    </source>
</evidence>
<gene>
    <name evidence="4" type="primary">LOC34622907</name>
</gene>
<organism evidence="3 4">
    <name type="scientific">Cyclospora cayetanensis</name>
    <dbReference type="NCBI Taxonomy" id="88456"/>
    <lineage>
        <taxon>Eukaryota</taxon>
        <taxon>Sar</taxon>
        <taxon>Alveolata</taxon>
        <taxon>Apicomplexa</taxon>
        <taxon>Conoidasida</taxon>
        <taxon>Coccidia</taxon>
        <taxon>Eucoccidiorida</taxon>
        <taxon>Eimeriorina</taxon>
        <taxon>Eimeriidae</taxon>
        <taxon>Cyclospora</taxon>
    </lineage>
</organism>
<dbReference type="GeneID" id="34622907"/>
<dbReference type="PANTHER" id="PTHR24123:SF33">
    <property type="entry name" value="PROTEIN HOS4"/>
    <property type="match status" value="1"/>
</dbReference>
<dbReference type="SUPFAM" id="SSF48403">
    <property type="entry name" value="Ankyrin repeat"/>
    <property type="match status" value="1"/>
</dbReference>
<dbReference type="PANTHER" id="PTHR24123">
    <property type="entry name" value="ANKYRIN REPEAT-CONTAINING"/>
    <property type="match status" value="1"/>
</dbReference>
<dbReference type="InterPro" id="IPR036770">
    <property type="entry name" value="Ankyrin_rpt-contain_sf"/>
</dbReference>
<name>A0A6P6S2R8_9EIME</name>
<keyword evidence="2" id="KW-0040">ANK repeat</keyword>
<dbReference type="RefSeq" id="XP_026194428.1">
    <property type="nucleotide sequence ID" value="XM_026338643.1"/>
</dbReference>
<dbReference type="SMART" id="SM00248">
    <property type="entry name" value="ANK"/>
    <property type="match status" value="3"/>
</dbReference>
<keyword evidence="1" id="KW-0677">Repeat</keyword>
<dbReference type="Gene3D" id="1.25.40.20">
    <property type="entry name" value="Ankyrin repeat-containing domain"/>
    <property type="match status" value="3"/>
</dbReference>
<dbReference type="InterPro" id="IPR002110">
    <property type="entry name" value="Ankyrin_rpt"/>
</dbReference>
<reference evidence="4" key="1">
    <citation type="submission" date="2025-08" db="UniProtKB">
        <authorList>
            <consortium name="RefSeq"/>
        </authorList>
    </citation>
    <scope>IDENTIFICATION</scope>
</reference>
<evidence type="ECO:0000313" key="4">
    <source>
        <dbReference type="RefSeq" id="XP_026194428.1"/>
    </source>
</evidence>